<dbReference type="Gene3D" id="3.40.50.150">
    <property type="entry name" value="Vaccinia Virus protein VP39"/>
    <property type="match status" value="1"/>
</dbReference>
<comment type="similarity">
    <text evidence="8">Belongs to the class I-like SAM-binding methyltransferase superfamily. rRNA adenine N(6)-methyltransferase family.</text>
</comment>
<keyword evidence="5 8" id="KW-0694">RNA-binding</keyword>
<feature type="binding site" evidence="8">
    <location>
        <position position="24"/>
    </location>
    <ligand>
        <name>S-adenosyl-L-methionine</name>
        <dbReference type="ChEBI" id="CHEBI:59789"/>
    </ligand>
</feature>
<gene>
    <name evidence="11" type="primary">erm</name>
    <name evidence="11" type="ORF">GXN76_07960</name>
</gene>
<dbReference type="NCBIfam" id="NF000499">
    <property type="entry name" value="Erm23S_rRNA_broad"/>
    <property type="match status" value="1"/>
</dbReference>
<keyword evidence="2 8" id="KW-0489">Methyltransferase</keyword>
<dbReference type="GO" id="GO:0003723">
    <property type="term" value="F:RNA binding"/>
    <property type="evidence" value="ECO:0007669"/>
    <property type="project" value="UniProtKB-UniRule"/>
</dbReference>
<evidence type="ECO:0000256" key="8">
    <source>
        <dbReference type="PROSITE-ProRule" id="PRU01026"/>
    </source>
</evidence>
<evidence type="ECO:0000256" key="3">
    <source>
        <dbReference type="ARBA" id="ARBA00022679"/>
    </source>
</evidence>
<dbReference type="PROSITE" id="PS51689">
    <property type="entry name" value="SAM_RNA_A_N6_MT"/>
    <property type="match status" value="1"/>
</dbReference>
<feature type="binding site" evidence="8">
    <location>
        <position position="113"/>
    </location>
    <ligand>
        <name>S-adenosyl-L-methionine</name>
        <dbReference type="ChEBI" id="CHEBI:59789"/>
    </ligand>
</feature>
<reference evidence="11 12" key="1">
    <citation type="submission" date="2020-01" db="EMBL/GenBank/DDBJ databases">
        <authorList>
            <person name="Gulvik C.A."/>
            <person name="Batra D.G."/>
        </authorList>
    </citation>
    <scope>NUCLEOTIDE SEQUENCE [LARGE SCALE GENOMIC DNA]</scope>
    <source>
        <strain evidence="11 12">W9323</strain>
    </source>
</reference>
<dbReference type="KEGG" id="kpul:GXN76_07960"/>
<protein>
    <recommendedName>
        <fullName evidence="1">rRNA adenine N-6-methyltransferase</fullName>
    </recommendedName>
    <alternativeName>
        <fullName evidence="7">Erythromycin resistance protein</fullName>
    </alternativeName>
    <alternativeName>
        <fullName evidence="6">Macrolide-lincosamide-streptogramin B resistance protein</fullName>
    </alternativeName>
</protein>
<keyword evidence="4 8" id="KW-0949">S-adenosyl-L-methionine</keyword>
<dbReference type="PROSITE" id="PS01131">
    <property type="entry name" value="RRNA_A_DIMETH"/>
    <property type="match status" value="1"/>
</dbReference>
<evidence type="ECO:0000256" key="2">
    <source>
        <dbReference type="ARBA" id="ARBA00022603"/>
    </source>
</evidence>
<feature type="binding site" evidence="8">
    <location>
        <position position="72"/>
    </location>
    <ligand>
        <name>S-adenosyl-L-methionine</name>
        <dbReference type="ChEBI" id="CHEBI:59789"/>
    </ligand>
</feature>
<evidence type="ECO:0000256" key="7">
    <source>
        <dbReference type="ARBA" id="ARBA00030809"/>
    </source>
</evidence>
<sequence>MKSQNKRHRKVQKYIDGPNHSGQHLLHNKGLIHDLVKMAKVTDKDLVIEIGAGTGFLTLPLAKKSGKVIAVENDPAFVQKLLKKMEQEENIRVVQRDFLQFQLPKTPFCVVSNIPYSITTPIMKKLLSQPTIPLQRAVIVMEYGAAKRFTANPITNPYILKWRMWFEFQLGRSISRKNFSPPPNVDSAVLSIQRKDNPSVSLKHHSLFTALAEFGLKYPQLAINKVLKGVFTPPQIKRLVQATGLDQDAPICSLSEYQWGIVFNTMMQHVPPFRWPKIRRR</sequence>
<dbReference type="Gene3D" id="1.10.8.100">
    <property type="entry name" value="Ribosomal RNA adenine dimethylase-like, domain 2"/>
    <property type="match status" value="1"/>
</dbReference>
<evidence type="ECO:0000256" key="4">
    <source>
        <dbReference type="ARBA" id="ARBA00022691"/>
    </source>
</evidence>
<keyword evidence="12" id="KW-1185">Reference proteome</keyword>
<feature type="domain" description="Ribosomal RNA adenine methylase transferase N-terminal" evidence="10">
    <location>
        <begin position="31"/>
        <end position="196"/>
    </location>
</feature>
<feature type="compositionally biased region" description="Basic residues" evidence="9">
    <location>
        <begin position="1"/>
        <end position="12"/>
    </location>
</feature>
<dbReference type="InterPro" id="IPR001737">
    <property type="entry name" value="KsgA/Erm"/>
</dbReference>
<dbReference type="PANTHER" id="PTHR11727:SF7">
    <property type="entry name" value="DIMETHYLADENOSINE TRANSFERASE-RELATED"/>
    <property type="match status" value="1"/>
</dbReference>
<accession>A0A7D3XIZ0</accession>
<proteinExistence type="inferred from homology"/>
<feature type="binding site" evidence="8">
    <location>
        <position position="26"/>
    </location>
    <ligand>
        <name>S-adenosyl-L-methionine</name>
        <dbReference type="ChEBI" id="CHEBI:59789"/>
    </ligand>
</feature>
<evidence type="ECO:0000256" key="6">
    <source>
        <dbReference type="ARBA" id="ARBA00029941"/>
    </source>
</evidence>
<evidence type="ECO:0000313" key="12">
    <source>
        <dbReference type="Proteomes" id="UP000503088"/>
    </source>
</evidence>
<dbReference type="PANTHER" id="PTHR11727">
    <property type="entry name" value="DIMETHYLADENOSINE TRANSFERASE"/>
    <property type="match status" value="1"/>
</dbReference>
<dbReference type="SUPFAM" id="SSF53335">
    <property type="entry name" value="S-adenosyl-L-methionine-dependent methyltransferases"/>
    <property type="match status" value="1"/>
</dbReference>
<dbReference type="EMBL" id="CP048104">
    <property type="protein sequence ID" value="QKG84419.1"/>
    <property type="molecule type" value="Genomic_DNA"/>
</dbReference>
<dbReference type="InterPro" id="IPR020596">
    <property type="entry name" value="rRNA_Ade_Mease_Trfase_CS"/>
</dbReference>
<dbReference type="InterPro" id="IPR023165">
    <property type="entry name" value="rRNA_Ade_diMease-like_C"/>
</dbReference>
<evidence type="ECO:0000256" key="9">
    <source>
        <dbReference type="SAM" id="MobiDB-lite"/>
    </source>
</evidence>
<dbReference type="InterPro" id="IPR029063">
    <property type="entry name" value="SAM-dependent_MTases_sf"/>
</dbReference>
<dbReference type="Proteomes" id="UP000503088">
    <property type="component" value="Chromosome"/>
</dbReference>
<dbReference type="SMART" id="SM00650">
    <property type="entry name" value="rADc"/>
    <property type="match status" value="1"/>
</dbReference>
<dbReference type="InterPro" id="IPR020598">
    <property type="entry name" value="rRNA_Ade_methylase_Trfase_N"/>
</dbReference>
<name>A0A7D3XIZ0_9BACL</name>
<feature type="binding site" evidence="8">
    <location>
        <position position="97"/>
    </location>
    <ligand>
        <name>S-adenosyl-L-methionine</name>
        <dbReference type="ChEBI" id="CHEBI:59789"/>
    </ligand>
</feature>
<dbReference type="AlphaFoldDB" id="A0A7D3XIZ0"/>
<evidence type="ECO:0000256" key="5">
    <source>
        <dbReference type="ARBA" id="ARBA00022884"/>
    </source>
</evidence>
<keyword evidence="3 8" id="KW-0808">Transferase</keyword>
<evidence type="ECO:0000256" key="1">
    <source>
        <dbReference type="ARBA" id="ARBA00016505"/>
    </source>
</evidence>
<feature type="region of interest" description="Disordered" evidence="9">
    <location>
        <begin position="1"/>
        <end position="22"/>
    </location>
</feature>
<dbReference type="CDD" id="cd02440">
    <property type="entry name" value="AdoMet_MTases"/>
    <property type="match status" value="1"/>
</dbReference>
<dbReference type="GO" id="GO:0000179">
    <property type="term" value="F:rRNA (adenine-N6,N6-)-dimethyltransferase activity"/>
    <property type="evidence" value="ECO:0007669"/>
    <property type="project" value="UniProtKB-UniRule"/>
</dbReference>
<evidence type="ECO:0000313" key="11">
    <source>
        <dbReference type="EMBL" id="QKG84419.1"/>
    </source>
</evidence>
<dbReference type="RefSeq" id="WP_173222088.1">
    <property type="nucleotide sequence ID" value="NZ_CP048104.1"/>
</dbReference>
<evidence type="ECO:0000259" key="10">
    <source>
        <dbReference type="SMART" id="SM00650"/>
    </source>
</evidence>
<feature type="binding site" evidence="8">
    <location>
        <position position="51"/>
    </location>
    <ligand>
        <name>S-adenosyl-L-methionine</name>
        <dbReference type="ChEBI" id="CHEBI:59789"/>
    </ligand>
</feature>
<organism evidence="11 12">
    <name type="scientific">Kroppenstedtia pulmonis</name>
    <dbReference type="NCBI Taxonomy" id="1380685"/>
    <lineage>
        <taxon>Bacteria</taxon>
        <taxon>Bacillati</taxon>
        <taxon>Bacillota</taxon>
        <taxon>Bacilli</taxon>
        <taxon>Bacillales</taxon>
        <taxon>Thermoactinomycetaceae</taxon>
        <taxon>Kroppenstedtia</taxon>
    </lineage>
</organism>
<dbReference type="Pfam" id="PF00398">
    <property type="entry name" value="RrnaAD"/>
    <property type="match status" value="1"/>
</dbReference>